<comment type="caution">
    <text evidence="1">The sequence shown here is derived from an EMBL/GenBank/DDBJ whole genome shotgun (WGS) entry which is preliminary data.</text>
</comment>
<gene>
    <name evidence="1" type="ORF">GRAN_3920</name>
</gene>
<dbReference type="AlphaFoldDB" id="A0A4Q0T0B6"/>
<dbReference type="OrthoDB" id="4166632at2"/>
<dbReference type="Proteomes" id="UP000289437">
    <property type="component" value="Unassembled WGS sequence"/>
</dbReference>
<organism evidence="1 2">
    <name type="scientific">Granulicella sibirica</name>
    <dbReference type="NCBI Taxonomy" id="2479048"/>
    <lineage>
        <taxon>Bacteria</taxon>
        <taxon>Pseudomonadati</taxon>
        <taxon>Acidobacteriota</taxon>
        <taxon>Terriglobia</taxon>
        <taxon>Terriglobales</taxon>
        <taxon>Acidobacteriaceae</taxon>
        <taxon>Granulicella</taxon>
    </lineage>
</organism>
<keyword evidence="2" id="KW-1185">Reference proteome</keyword>
<accession>A0A4Q0T0B6</accession>
<name>A0A4Q0T0B6_9BACT</name>
<dbReference type="EMBL" id="RDSM01000003">
    <property type="protein sequence ID" value="RXH54816.1"/>
    <property type="molecule type" value="Genomic_DNA"/>
</dbReference>
<evidence type="ECO:0000313" key="2">
    <source>
        <dbReference type="Proteomes" id="UP000289437"/>
    </source>
</evidence>
<reference evidence="1 2" key="1">
    <citation type="submission" date="2018-11" db="EMBL/GenBank/DDBJ databases">
        <authorList>
            <person name="Mardanov A.V."/>
            <person name="Ravin N.V."/>
            <person name="Dedysh S.N."/>
        </authorList>
    </citation>
    <scope>NUCLEOTIDE SEQUENCE [LARGE SCALE GENOMIC DNA]</scope>
    <source>
        <strain evidence="1 2">AF10</strain>
    </source>
</reference>
<dbReference type="RefSeq" id="WP_128914547.1">
    <property type="nucleotide sequence ID" value="NZ_RDSM01000003.1"/>
</dbReference>
<sequence length="179" mass="19434">MSRPTVSSSGQSKAEIDFLARPAKELVLPGVACGECQQDPGKLVFNADGSGTWSCTTTNWDENRTATWHTDFALQDSAGKTLFGIGPFYSLCMEPRSQGHAYAHICIRQFEFPTAYFAEIVSVSQNYGCLFGLPAGARQTGQATSGHLHHSADPAKPVTRSRLSDAESVWFSFSAFSTR</sequence>
<reference evidence="2" key="2">
    <citation type="submission" date="2019-02" db="EMBL/GenBank/DDBJ databases">
        <title>Granulicella sibirica sp. nov., a psychrotolerant acidobacterium isolated from an organic soil layer in forested tundra, West Siberia.</title>
        <authorList>
            <person name="Oshkin I.Y."/>
            <person name="Kulichevskaya I.S."/>
            <person name="Rijpstra W.I.C."/>
            <person name="Sinninghe Damste J.S."/>
            <person name="Rakitin A.L."/>
            <person name="Ravin N.V."/>
            <person name="Dedysh S.N."/>
        </authorList>
    </citation>
    <scope>NUCLEOTIDE SEQUENCE [LARGE SCALE GENOMIC DNA]</scope>
    <source>
        <strain evidence="2">AF10</strain>
    </source>
</reference>
<evidence type="ECO:0000313" key="1">
    <source>
        <dbReference type="EMBL" id="RXH54816.1"/>
    </source>
</evidence>
<protein>
    <submittedName>
        <fullName evidence="1">Uncharacterized protein</fullName>
    </submittedName>
</protein>
<proteinExistence type="predicted"/>